<keyword evidence="1" id="KW-0677">Repeat</keyword>
<dbReference type="PROSITE" id="PS50297">
    <property type="entry name" value="ANK_REP_REGION"/>
    <property type="match status" value="1"/>
</dbReference>
<feature type="compositionally biased region" description="Low complexity" evidence="4">
    <location>
        <begin position="681"/>
        <end position="691"/>
    </location>
</feature>
<name>A0A485KQB9_9STRA</name>
<dbReference type="PANTHER" id="PTHR24126">
    <property type="entry name" value="ANKYRIN REPEAT, PH AND SEC7 DOMAIN CONTAINING PROTEIN SECG-RELATED"/>
    <property type="match status" value="1"/>
</dbReference>
<evidence type="ECO:0000313" key="7">
    <source>
        <dbReference type="Proteomes" id="UP000332933"/>
    </source>
</evidence>
<reference evidence="6 7" key="1">
    <citation type="submission" date="2019-03" db="EMBL/GenBank/DDBJ databases">
        <authorList>
            <person name="Gaulin E."/>
            <person name="Dumas B."/>
        </authorList>
    </citation>
    <scope>NUCLEOTIDE SEQUENCE [LARGE SCALE GENOMIC DNA]</scope>
    <source>
        <strain evidence="6">CBS 568.67</strain>
    </source>
</reference>
<dbReference type="AlphaFoldDB" id="A0A485KQB9"/>
<dbReference type="InterPro" id="IPR002110">
    <property type="entry name" value="Ankyrin_rpt"/>
</dbReference>
<evidence type="ECO:0000256" key="1">
    <source>
        <dbReference type="ARBA" id="ARBA00022737"/>
    </source>
</evidence>
<dbReference type="InterPro" id="IPR036770">
    <property type="entry name" value="Ankyrin_rpt-contain_sf"/>
</dbReference>
<accession>A0A485KQB9</accession>
<feature type="repeat" description="ANK" evidence="3">
    <location>
        <begin position="267"/>
        <end position="299"/>
    </location>
</feature>
<evidence type="ECO:0000256" key="3">
    <source>
        <dbReference type="PROSITE-ProRule" id="PRU00023"/>
    </source>
</evidence>
<evidence type="ECO:0000313" key="6">
    <source>
        <dbReference type="EMBL" id="VFT87305.1"/>
    </source>
</evidence>
<dbReference type="OrthoDB" id="158111at2759"/>
<dbReference type="Gene3D" id="1.25.40.20">
    <property type="entry name" value="Ankyrin repeat-containing domain"/>
    <property type="match status" value="3"/>
</dbReference>
<dbReference type="Proteomes" id="UP000332933">
    <property type="component" value="Unassembled WGS sequence"/>
</dbReference>
<protein>
    <submittedName>
        <fullName evidence="6">Aste57867_10431 protein</fullName>
    </submittedName>
</protein>
<dbReference type="PROSITE" id="PS50088">
    <property type="entry name" value="ANK_REPEAT"/>
    <property type="match status" value="1"/>
</dbReference>
<evidence type="ECO:0000256" key="4">
    <source>
        <dbReference type="SAM" id="MobiDB-lite"/>
    </source>
</evidence>
<evidence type="ECO:0000256" key="2">
    <source>
        <dbReference type="ARBA" id="ARBA00023043"/>
    </source>
</evidence>
<dbReference type="Pfam" id="PF12796">
    <property type="entry name" value="Ank_2"/>
    <property type="match status" value="1"/>
</dbReference>
<dbReference type="PANTHER" id="PTHR24126:SF14">
    <property type="entry name" value="ANK_REP_REGION DOMAIN-CONTAINING PROTEIN"/>
    <property type="match status" value="1"/>
</dbReference>
<dbReference type="Pfam" id="PF00023">
    <property type="entry name" value="Ank"/>
    <property type="match status" value="1"/>
</dbReference>
<keyword evidence="7" id="KW-1185">Reference proteome</keyword>
<organism evidence="6 7">
    <name type="scientific">Aphanomyces stellatus</name>
    <dbReference type="NCBI Taxonomy" id="120398"/>
    <lineage>
        <taxon>Eukaryota</taxon>
        <taxon>Sar</taxon>
        <taxon>Stramenopiles</taxon>
        <taxon>Oomycota</taxon>
        <taxon>Saprolegniomycetes</taxon>
        <taxon>Saprolegniales</taxon>
        <taxon>Verrucalvaceae</taxon>
        <taxon>Aphanomyces</taxon>
    </lineage>
</organism>
<dbReference type="SMART" id="SM00248">
    <property type="entry name" value="ANK"/>
    <property type="match status" value="5"/>
</dbReference>
<proteinExistence type="predicted"/>
<dbReference type="SUPFAM" id="SSF48403">
    <property type="entry name" value="Ankyrin repeat"/>
    <property type="match status" value="1"/>
</dbReference>
<dbReference type="EMBL" id="CAADRA010005227">
    <property type="protein sequence ID" value="VFT87305.1"/>
    <property type="molecule type" value="Genomic_DNA"/>
</dbReference>
<sequence>MGIYSYTIIDATKSGDVSKVRERLAAGDDVNEETLGLTGATSLILATASGNQAIIELKRYYPVVADPETLGVENLEKCFGLDRYFARLLQCTALEVAAANGDMAIAKMLVEDGKALAAPGDPQGWAMYYAALHLHYDMVLYLFNNARKIPLALGDHIRGILNQWNVAGTSITDNRDPHVAFFDGIFLEADLSNLDRIKAIPMVVVAICDNEYAAAKFLFAVGEPLDMTTRAADVAVERACYKGFEMFKLVWDHAEALRTNPSMVFARGMTALHMAAWADSLEIDDFLLSHGADPTTKDQLAGRHKAIWFTLPSTDTSDANGAVVSFRVDNSTDEPVNVTTSNYLDYKFPPHSTATLSVKPGVVITIAPTLAFATLLRYRVKAGDTSLEFLGFGDGVVTNPRAPKPDPYYLADEFPNAGAKVQHLLKQATKRAHFDTNVCYYLDATKKLDLAYATENMVKPMRSLRDLSILIALEKEVDWSWADQKTFLTKAFEHILEHKMVLDDEDAGYFTVVLKECRRRGYLKKLEYEVWEKKNIKVNVASAPWLADIKHKIESNERRITNSEANLQKVAASFNQLKLALKQKAQLEAQAAKRKFLVSAGLLNLAVDNSSDIVDLYALAFEGSDHVLSTSSDFQRDITARVTSKTLRPVLTPAVTSLLNRSNIDPNEFVVMLGESVTLSAAAAPPQQQQQHVPRSTTMPQEPLQEPGLVEGDENESEYHIAVAASKGDVDAFEETIDLLDETDGNINDEVFVATFGCKMTPLVYASYLGYVDLVKYLLKRSDVQATEKKALTLSRAKSNGTMSA</sequence>
<gene>
    <name evidence="6" type="primary">Aste57867_10431</name>
    <name evidence="5" type="ORF">As57867_010391</name>
    <name evidence="6" type="ORF">ASTE57867_10431</name>
</gene>
<keyword evidence="2 3" id="KW-0040">ANK repeat</keyword>
<dbReference type="EMBL" id="VJMH01005206">
    <property type="protein sequence ID" value="KAF0698980.1"/>
    <property type="molecule type" value="Genomic_DNA"/>
</dbReference>
<feature type="region of interest" description="Disordered" evidence="4">
    <location>
        <begin position="681"/>
        <end position="702"/>
    </location>
</feature>
<reference evidence="5" key="2">
    <citation type="submission" date="2019-06" db="EMBL/GenBank/DDBJ databases">
        <title>Genomics analysis of Aphanomyces spp. identifies a new class of oomycete effector associated with host adaptation.</title>
        <authorList>
            <person name="Gaulin E."/>
        </authorList>
    </citation>
    <scope>NUCLEOTIDE SEQUENCE</scope>
    <source>
        <strain evidence="5">CBS 578.67</strain>
    </source>
</reference>
<evidence type="ECO:0000313" key="5">
    <source>
        <dbReference type="EMBL" id="KAF0698980.1"/>
    </source>
</evidence>